<evidence type="ECO:0000256" key="2">
    <source>
        <dbReference type="SAM" id="Phobius"/>
    </source>
</evidence>
<keyword evidence="2" id="KW-1133">Transmembrane helix</keyword>
<evidence type="ECO:0000313" key="4">
    <source>
        <dbReference type="Proteomes" id="UP000262825"/>
    </source>
</evidence>
<dbReference type="VEuPathDB" id="FungiDB:SCODWIG_02138"/>
<keyword evidence="2" id="KW-0472">Membrane</keyword>
<reference evidence="4" key="1">
    <citation type="submission" date="2018-06" db="EMBL/GenBank/DDBJ databases">
        <authorList>
            <person name="Guldener U."/>
        </authorList>
    </citation>
    <scope>NUCLEOTIDE SEQUENCE [LARGE SCALE GENOMIC DNA]</scope>
    <source>
        <strain evidence="4">UTAD17</strain>
    </source>
</reference>
<feature type="compositionally biased region" description="Polar residues" evidence="1">
    <location>
        <begin position="1"/>
        <end position="17"/>
    </location>
</feature>
<keyword evidence="2" id="KW-0812">Transmembrane</keyword>
<feature type="region of interest" description="Disordered" evidence="1">
    <location>
        <begin position="1"/>
        <end position="38"/>
    </location>
</feature>
<feature type="transmembrane region" description="Helical" evidence="2">
    <location>
        <begin position="108"/>
        <end position="128"/>
    </location>
</feature>
<sequence length="298" mass="34762">MAKRTTSNSNSNKMKPQTTGKKNNNNNNNSNKGKNTTMENTLTNSELEDFEKFYQVALNQYINAKNNPNNDTNADDEEIIIRATKTTTTIEDQEIVHQLSLTQIIFRWIFKTSMLLLFLYGIKLYILYQVKFYSLYYLLPPFTYPFHVLKKFFITILATIISKVLPSEWSNNLLSTINGYDGSTNRPGVQNFEAKVIVNAIKLDPCTLESVELVGKLIQLKITPIIPSFMLAFIQYGYHLLLCAYANFNERVIVVLYTWWVQYHPQSFEFIRFYWFKILEHFVGYCKEACECARNTIF</sequence>
<feature type="compositionally biased region" description="Low complexity" evidence="1">
    <location>
        <begin position="18"/>
        <end position="37"/>
    </location>
</feature>
<protein>
    <submittedName>
        <fullName evidence="3">Uncharacterized protein</fullName>
    </submittedName>
</protein>
<accession>A0A376B6P2</accession>
<keyword evidence="4" id="KW-1185">Reference proteome</keyword>
<name>A0A376B6P2_9ASCO</name>
<gene>
    <name evidence="3" type="ORF">SCODWIG_02138</name>
</gene>
<evidence type="ECO:0000256" key="1">
    <source>
        <dbReference type="SAM" id="MobiDB-lite"/>
    </source>
</evidence>
<evidence type="ECO:0000313" key="3">
    <source>
        <dbReference type="EMBL" id="SSD60377.1"/>
    </source>
</evidence>
<dbReference type="AlphaFoldDB" id="A0A376B6P2"/>
<proteinExistence type="predicted"/>
<dbReference type="Proteomes" id="UP000262825">
    <property type="component" value="Unassembled WGS sequence"/>
</dbReference>
<organism evidence="3 4">
    <name type="scientific">Saccharomycodes ludwigii</name>
    <dbReference type="NCBI Taxonomy" id="36035"/>
    <lineage>
        <taxon>Eukaryota</taxon>
        <taxon>Fungi</taxon>
        <taxon>Dikarya</taxon>
        <taxon>Ascomycota</taxon>
        <taxon>Saccharomycotina</taxon>
        <taxon>Saccharomycetes</taxon>
        <taxon>Saccharomycodales</taxon>
        <taxon>Saccharomycodaceae</taxon>
        <taxon>Saccharomycodes</taxon>
    </lineage>
</organism>
<dbReference type="EMBL" id="UFAJ01000339">
    <property type="protein sequence ID" value="SSD60377.1"/>
    <property type="molecule type" value="Genomic_DNA"/>
</dbReference>